<proteinExistence type="predicted"/>
<keyword evidence="3" id="KW-1185">Reference proteome</keyword>
<dbReference type="Proteomes" id="UP001519460">
    <property type="component" value="Unassembled WGS sequence"/>
</dbReference>
<protein>
    <submittedName>
        <fullName evidence="2">Uncharacterized protein</fullName>
    </submittedName>
</protein>
<organism evidence="2 3">
    <name type="scientific">Batillaria attramentaria</name>
    <dbReference type="NCBI Taxonomy" id="370345"/>
    <lineage>
        <taxon>Eukaryota</taxon>
        <taxon>Metazoa</taxon>
        <taxon>Spiralia</taxon>
        <taxon>Lophotrochozoa</taxon>
        <taxon>Mollusca</taxon>
        <taxon>Gastropoda</taxon>
        <taxon>Caenogastropoda</taxon>
        <taxon>Sorbeoconcha</taxon>
        <taxon>Cerithioidea</taxon>
        <taxon>Batillariidae</taxon>
        <taxon>Batillaria</taxon>
    </lineage>
</organism>
<dbReference type="EMBL" id="JACVVK020000038">
    <property type="protein sequence ID" value="KAK7500299.1"/>
    <property type="molecule type" value="Genomic_DNA"/>
</dbReference>
<accession>A0ABD0LL78</accession>
<sequence>MEQTTPSRKRSPQDSQYECSREPLLGNREHSRQRGMEPFFSPRGQGIRDMCYLETRLFRQPPKISLVLFSPGGRMARLNHAGAARPVQKVGPRGRSPLGVVSSQAIQYSFHDVATAHMQSFSFQQNAALCVSTAKLSRGDVARAQRRLPSQPEQPPTPQRCHAGSKRVPSRASVSSPFVTLCLDVTFACLPLSTPFRDIWVVAS</sequence>
<dbReference type="AlphaFoldDB" id="A0ABD0LL78"/>
<name>A0ABD0LL78_9CAEN</name>
<comment type="caution">
    <text evidence="2">The sequence shown here is derived from an EMBL/GenBank/DDBJ whole genome shotgun (WGS) entry which is preliminary data.</text>
</comment>
<reference evidence="2 3" key="1">
    <citation type="journal article" date="2023" name="Sci. Data">
        <title>Genome assembly of the Korean intertidal mud-creeper Batillaria attramentaria.</title>
        <authorList>
            <person name="Patra A.K."/>
            <person name="Ho P.T."/>
            <person name="Jun S."/>
            <person name="Lee S.J."/>
            <person name="Kim Y."/>
            <person name="Won Y.J."/>
        </authorList>
    </citation>
    <scope>NUCLEOTIDE SEQUENCE [LARGE SCALE GENOMIC DNA]</scope>
    <source>
        <strain evidence="2">Wonlab-2016</strain>
    </source>
</reference>
<gene>
    <name evidence="2" type="ORF">BaRGS_00008522</name>
</gene>
<evidence type="ECO:0000313" key="3">
    <source>
        <dbReference type="Proteomes" id="UP001519460"/>
    </source>
</evidence>
<evidence type="ECO:0000313" key="2">
    <source>
        <dbReference type="EMBL" id="KAK7500299.1"/>
    </source>
</evidence>
<evidence type="ECO:0000256" key="1">
    <source>
        <dbReference type="SAM" id="MobiDB-lite"/>
    </source>
</evidence>
<feature type="region of interest" description="Disordered" evidence="1">
    <location>
        <begin position="141"/>
        <end position="168"/>
    </location>
</feature>
<feature type="region of interest" description="Disordered" evidence="1">
    <location>
        <begin position="1"/>
        <end position="42"/>
    </location>
</feature>